<protein>
    <recommendedName>
        <fullName evidence="2">DUF7315 domain-containing protein</fullName>
    </recommendedName>
</protein>
<feature type="domain" description="DUF7315" evidence="2">
    <location>
        <begin position="13"/>
        <end position="96"/>
    </location>
</feature>
<proteinExistence type="predicted"/>
<sequence length="101" mass="10662">MSESSPESPDDGSVVVPMRVYKTVTVFSTLFAVVGVVVGFVLLDIATDRAQADLAEVEPLVALAGVALIVVSAATYAFSTRFQAAGMRNAKDGEDERSNHE</sequence>
<accession>A0A151ADP4</accession>
<dbReference type="InterPro" id="IPR055739">
    <property type="entry name" value="DUF7315"/>
</dbReference>
<dbReference type="Pfam" id="PF23997">
    <property type="entry name" value="DUF7315"/>
    <property type="match status" value="1"/>
</dbReference>
<name>A0A151ADP4_9EURY</name>
<feature type="transmembrane region" description="Helical" evidence="1">
    <location>
        <begin position="20"/>
        <end position="45"/>
    </location>
</feature>
<dbReference type="Proteomes" id="UP000075321">
    <property type="component" value="Unassembled WGS sequence"/>
</dbReference>
<reference evidence="3 4" key="1">
    <citation type="submission" date="2016-02" db="EMBL/GenBank/DDBJ databases">
        <title>Genome sequence of Halalkalicoccus paucihalophilus DSM 24557.</title>
        <authorList>
            <person name="Poehlein A."/>
            <person name="Daniel R."/>
        </authorList>
    </citation>
    <scope>NUCLEOTIDE SEQUENCE [LARGE SCALE GENOMIC DNA]</scope>
    <source>
        <strain evidence="3 4">DSM 24557</strain>
    </source>
</reference>
<feature type="transmembrane region" description="Helical" evidence="1">
    <location>
        <begin position="57"/>
        <end position="78"/>
    </location>
</feature>
<evidence type="ECO:0000256" key="1">
    <source>
        <dbReference type="SAM" id="Phobius"/>
    </source>
</evidence>
<gene>
    <name evidence="3" type="ORF">HAPAU_24020</name>
</gene>
<comment type="caution">
    <text evidence="3">The sequence shown here is derived from an EMBL/GenBank/DDBJ whole genome shotgun (WGS) entry which is preliminary data.</text>
</comment>
<keyword evidence="1" id="KW-1133">Transmembrane helix</keyword>
<evidence type="ECO:0000259" key="2">
    <source>
        <dbReference type="Pfam" id="PF23997"/>
    </source>
</evidence>
<keyword evidence="1" id="KW-0472">Membrane</keyword>
<keyword evidence="4" id="KW-1185">Reference proteome</keyword>
<evidence type="ECO:0000313" key="4">
    <source>
        <dbReference type="Proteomes" id="UP000075321"/>
    </source>
</evidence>
<evidence type="ECO:0000313" key="3">
    <source>
        <dbReference type="EMBL" id="KYH25724.1"/>
    </source>
</evidence>
<dbReference type="EMBL" id="LTAZ01000005">
    <property type="protein sequence ID" value="KYH25724.1"/>
    <property type="molecule type" value="Genomic_DNA"/>
</dbReference>
<keyword evidence="1" id="KW-0812">Transmembrane</keyword>
<dbReference type="AlphaFoldDB" id="A0A151ADP4"/>
<dbReference type="PATRIC" id="fig|1008153.3.peg.2449"/>
<organism evidence="3 4">
    <name type="scientific">Halalkalicoccus paucihalophilus</name>
    <dbReference type="NCBI Taxonomy" id="1008153"/>
    <lineage>
        <taxon>Archaea</taxon>
        <taxon>Methanobacteriati</taxon>
        <taxon>Methanobacteriota</taxon>
        <taxon>Stenosarchaea group</taxon>
        <taxon>Halobacteria</taxon>
        <taxon>Halobacteriales</taxon>
        <taxon>Halococcaceae</taxon>
        <taxon>Halalkalicoccus</taxon>
    </lineage>
</organism>
<dbReference type="RefSeq" id="WP_066382739.1">
    <property type="nucleotide sequence ID" value="NZ_LTAZ01000005.1"/>
</dbReference>